<dbReference type="AlphaFoldDB" id="A0AA41YQN1"/>
<dbReference type="Pfam" id="PF01957">
    <property type="entry name" value="NfeD"/>
    <property type="match status" value="1"/>
</dbReference>
<comment type="caution">
    <text evidence="7">The sequence shown here is derived from an EMBL/GenBank/DDBJ whole genome shotgun (WGS) entry which is preliminary data.</text>
</comment>
<name>A0AA41YQN1_9PROT</name>
<evidence type="ECO:0000313" key="7">
    <source>
        <dbReference type="EMBL" id="MCW3476797.1"/>
    </source>
</evidence>
<dbReference type="PANTHER" id="PTHR33507">
    <property type="entry name" value="INNER MEMBRANE PROTEIN YBBJ"/>
    <property type="match status" value="1"/>
</dbReference>
<dbReference type="InterPro" id="IPR052165">
    <property type="entry name" value="Membrane_assoc_protease"/>
</dbReference>
<proteinExistence type="predicted"/>
<keyword evidence="3 5" id="KW-1133">Transmembrane helix</keyword>
<dbReference type="Gene3D" id="2.40.50.140">
    <property type="entry name" value="Nucleic acid-binding proteins"/>
    <property type="match status" value="1"/>
</dbReference>
<comment type="subcellular location">
    <subcellularLocation>
        <location evidence="1">Membrane</location>
        <topology evidence="1">Multi-pass membrane protein</topology>
    </subcellularLocation>
</comment>
<evidence type="ECO:0000256" key="4">
    <source>
        <dbReference type="ARBA" id="ARBA00023136"/>
    </source>
</evidence>
<evidence type="ECO:0000256" key="5">
    <source>
        <dbReference type="SAM" id="Phobius"/>
    </source>
</evidence>
<keyword evidence="8" id="KW-1185">Reference proteome</keyword>
<sequence>MIAAHPALAWLAAGLALLVIEVVAPGVYMMWLGLAALGTGGVMLLVAPGFGWQVAVFAAFAAASIGVALRLRRATRTSRLNTAESGLVGRSARALSFQGREGRVRVGDSDWTARLAAGAPVPETGAVLRVVGVDGTVLVVGPGPQPANG</sequence>
<reference evidence="7" key="2">
    <citation type="submission" date="2022-10" db="EMBL/GenBank/DDBJ databases">
        <authorList>
            <person name="Trinh H.N."/>
        </authorList>
    </citation>
    <scope>NUCLEOTIDE SEQUENCE</scope>
    <source>
        <strain evidence="7">RN2-1</strain>
    </source>
</reference>
<feature type="transmembrane region" description="Helical" evidence="5">
    <location>
        <begin position="50"/>
        <end position="69"/>
    </location>
</feature>
<dbReference type="InterPro" id="IPR012340">
    <property type="entry name" value="NA-bd_OB-fold"/>
</dbReference>
<keyword evidence="4 5" id="KW-0472">Membrane</keyword>
<evidence type="ECO:0000256" key="2">
    <source>
        <dbReference type="ARBA" id="ARBA00022692"/>
    </source>
</evidence>
<evidence type="ECO:0000256" key="1">
    <source>
        <dbReference type="ARBA" id="ARBA00004141"/>
    </source>
</evidence>
<keyword evidence="2 5" id="KW-0812">Transmembrane</keyword>
<dbReference type="RefSeq" id="WP_264715630.1">
    <property type="nucleotide sequence ID" value="NZ_JAPDNT010000024.1"/>
</dbReference>
<dbReference type="EMBL" id="JAPDNT010000024">
    <property type="protein sequence ID" value="MCW3476797.1"/>
    <property type="molecule type" value="Genomic_DNA"/>
</dbReference>
<gene>
    <name evidence="7" type="ORF">OL599_19710</name>
</gene>
<protein>
    <submittedName>
        <fullName evidence="7">NfeD family protein</fullName>
    </submittedName>
</protein>
<feature type="domain" description="NfeD-like C-terminal" evidence="6">
    <location>
        <begin position="86"/>
        <end position="142"/>
    </location>
</feature>
<dbReference type="PANTHER" id="PTHR33507:SF3">
    <property type="entry name" value="INNER MEMBRANE PROTEIN YBBJ"/>
    <property type="match status" value="1"/>
</dbReference>
<dbReference type="GO" id="GO:0005886">
    <property type="term" value="C:plasma membrane"/>
    <property type="evidence" value="ECO:0007669"/>
    <property type="project" value="TreeGrafter"/>
</dbReference>
<reference evidence="7" key="1">
    <citation type="submission" date="2022-09" db="EMBL/GenBank/DDBJ databases">
        <title>Rhodovastum sp. nov. RN2-1 isolated from soil in Seongnam, South Korea.</title>
        <authorList>
            <person name="Le N.T."/>
        </authorList>
    </citation>
    <scope>NUCLEOTIDE SEQUENCE</scope>
    <source>
        <strain evidence="7">RN2-1</strain>
    </source>
</reference>
<dbReference type="InterPro" id="IPR002810">
    <property type="entry name" value="NfeD-like_C"/>
</dbReference>
<feature type="transmembrane region" description="Helical" evidence="5">
    <location>
        <begin position="7"/>
        <end position="30"/>
    </location>
</feature>
<evidence type="ECO:0000256" key="3">
    <source>
        <dbReference type="ARBA" id="ARBA00022989"/>
    </source>
</evidence>
<organism evidence="7 8">
    <name type="scientific">Limobrevibacterium gyesilva</name>
    <dbReference type="NCBI Taxonomy" id="2991712"/>
    <lineage>
        <taxon>Bacteria</taxon>
        <taxon>Pseudomonadati</taxon>
        <taxon>Pseudomonadota</taxon>
        <taxon>Alphaproteobacteria</taxon>
        <taxon>Acetobacterales</taxon>
        <taxon>Acetobacteraceae</taxon>
        <taxon>Limobrevibacterium</taxon>
    </lineage>
</organism>
<dbReference type="Proteomes" id="UP001165679">
    <property type="component" value="Unassembled WGS sequence"/>
</dbReference>
<evidence type="ECO:0000313" key="8">
    <source>
        <dbReference type="Proteomes" id="UP001165679"/>
    </source>
</evidence>
<accession>A0AA41YQN1</accession>
<evidence type="ECO:0000259" key="6">
    <source>
        <dbReference type="Pfam" id="PF01957"/>
    </source>
</evidence>